<evidence type="ECO:0000313" key="12">
    <source>
        <dbReference type="Proteomes" id="UP000276417"/>
    </source>
</evidence>
<feature type="compositionally biased region" description="Basic residues" evidence="9">
    <location>
        <begin position="386"/>
        <end position="400"/>
    </location>
</feature>
<dbReference type="EMBL" id="CP034183">
    <property type="protein sequence ID" value="AZI41853.1"/>
    <property type="molecule type" value="Genomic_DNA"/>
</dbReference>
<feature type="region of interest" description="Disordered" evidence="9">
    <location>
        <begin position="556"/>
        <end position="579"/>
    </location>
</feature>
<feature type="compositionally biased region" description="Low complexity" evidence="9">
    <location>
        <begin position="84"/>
        <end position="95"/>
    </location>
</feature>
<evidence type="ECO:0000256" key="1">
    <source>
        <dbReference type="ARBA" id="ARBA00001849"/>
    </source>
</evidence>
<feature type="compositionally biased region" description="Polar residues" evidence="9">
    <location>
        <begin position="1157"/>
        <end position="1168"/>
    </location>
</feature>
<keyword evidence="12" id="KW-1185">Reference proteome</keyword>
<comment type="catalytic activity">
    <reaction evidence="1 8">
        <text>Exonucleolytic cleavage in the 3'- to 5'-direction to yield nucleoside 5'-phosphates.</text>
        <dbReference type="EC" id="3.1.13.1"/>
    </reaction>
</comment>
<dbReference type="KEGG" id="dph:EHF33_03055"/>
<feature type="compositionally biased region" description="Low complexity" evidence="9">
    <location>
        <begin position="359"/>
        <end position="378"/>
    </location>
</feature>
<dbReference type="HAMAP" id="MF_01895">
    <property type="entry name" value="RNase_R"/>
    <property type="match status" value="1"/>
</dbReference>
<dbReference type="Pfam" id="PF17876">
    <property type="entry name" value="CSD2"/>
    <property type="match status" value="1"/>
</dbReference>
<evidence type="ECO:0000256" key="4">
    <source>
        <dbReference type="ARBA" id="ARBA00022722"/>
    </source>
</evidence>
<dbReference type="GO" id="GO:0006402">
    <property type="term" value="P:mRNA catabolic process"/>
    <property type="evidence" value="ECO:0007669"/>
    <property type="project" value="TreeGrafter"/>
</dbReference>
<evidence type="ECO:0000256" key="5">
    <source>
        <dbReference type="ARBA" id="ARBA00022801"/>
    </source>
</evidence>
<dbReference type="GO" id="GO:0008859">
    <property type="term" value="F:exoribonuclease II activity"/>
    <property type="evidence" value="ECO:0007669"/>
    <property type="project" value="UniProtKB-UniRule"/>
</dbReference>
<keyword evidence="7 8" id="KW-0694">RNA-binding</keyword>
<evidence type="ECO:0000256" key="2">
    <source>
        <dbReference type="ARBA" id="ARBA00004496"/>
    </source>
</evidence>
<dbReference type="OrthoDB" id="9764149at2"/>
<feature type="compositionally biased region" description="Basic and acidic residues" evidence="9">
    <location>
        <begin position="1046"/>
        <end position="1060"/>
    </location>
</feature>
<dbReference type="Pfam" id="PF00773">
    <property type="entry name" value="RNB"/>
    <property type="match status" value="1"/>
</dbReference>
<evidence type="ECO:0000256" key="3">
    <source>
        <dbReference type="ARBA" id="ARBA00022490"/>
    </source>
</evidence>
<feature type="compositionally biased region" description="Polar residues" evidence="9">
    <location>
        <begin position="105"/>
        <end position="123"/>
    </location>
</feature>
<keyword evidence="5 8" id="KW-0378">Hydrolase</keyword>
<dbReference type="SUPFAM" id="SSF50249">
    <property type="entry name" value="Nucleic acid-binding proteins"/>
    <property type="match status" value="3"/>
</dbReference>
<evidence type="ECO:0000313" key="11">
    <source>
        <dbReference type="EMBL" id="AZI41853.1"/>
    </source>
</evidence>
<sequence length="1425" mass="156253">MQALSLDDRRRTALRLRSVLNRCKVPRKKQERPAPTDSQVAALPVPIAVDEKSAEAASRSLQQAAPRRRSNATSKPSAEVIPPQALQQAASSNSSGPSKKVPSIPKTNSSKIKSARTKPTTQVEPLPAELRPELTAAPSPKPQSKGRKSKVQEPESQVLENRIEAAPIVQSKPAKASKRSPTKRSESAEVLPSAVVSESEVTPAEPKLSAALQRKGRQKAEVQAKLPEQPAQTVQAQLLPEPVLVEPVTADAPPEPEPAQMPVTAGTPKPKAANRQRRTAKSAVAPEIELGAAQAAVSLPQLAEPEPLPMSADEQSSPPKRGKRRKVAESAPEAQLDAASTIQPILETLEAAPSEEAEPVAAEPALEAQPPAEGAPGEPDLDAAQIRRRERTPKGTRLKRGERPAVAVVDALPESDAQVTQPQHAETSQLVQVSAAHAVSPEAKELIIEQLRKLGRPVHVRDFERTFTRQGRERLGVRRDLAGLLEDLTLSGDVIRTRRHTYGLPEAMNLVRGRFQASTGGFGFVIPDSGGDDFYIREGETLEAWNGDIVLIRPEGRNGGNDRYERGGGGNRSRRDSSPRAAVVRIVSRAYSQLVGSLDHQATYAFLKPDDHRARHRIMLMPDGTEGLPNGARVVTQLFWPEDTGEDEVYGEIVRVLGNEDDPATETQAVIVKYGLRDEFPPEVLEEAERIPLKLPDSALRERLDLRDYHIFTVDGSDAKDFDDAIHIQATPEGTFVVGIHIADVSHYVQPGTAIDEEAYARATSVYLPGAVLPMLPEHLSNGVCSLVEGEDRLTMSAMIELSGDGEVLSTAFTPSVIRSKARLTYDEVQAYSEAVATLQGSARILEGDLHLLLKITAKLRQKRLREGSLDFKLREVKVDVDKDGHMQLIPLREETARGMIEDLMLLANKAVAHFLLEKNAPTLFRIHEEPTMARFQEVSAAIGRMGLAFPGGEPTPQAYQSVLKAVRGTSQESVVNTLLLRSMQQAKYAEENLGHFGLAFEEYLHFTSPIRRYPDLLVHRALKAALSGPVTDRVRAELAAPLTEQGRHTSERERNASDAERDLTKYYQAKWAQEHLDESFEGRVSGVIASGLFVVLENGVEGRLHISNLGDDYYFYIEDASILKGRTSGRIYRIGENIDVTISGVNPLARQIDFTQAEQTQENSMDGNDNRPRARRREDRETQKREKLSSFLPRKNGEAEPQAAPDDVQEPQDQAQSAQSRSTQSVQPSQPMQSARREQGSGPRRDSPRNDTSRNDTSRSDSPRSDSARTDTRSERPRQGGVQSGTQNSSGPRTGGYRRRVVTLDRPRNEHLRPVNVTVQRMYFGDWTLENMPPDEGPGREQGSYRSGGAQQFRGRSQSGAGAGPRSDTPRNTRQPRNEAQSQRLQPAASATAAGATGDTAESAADEARRRRRRRGRRGGNGPS</sequence>
<feature type="compositionally biased region" description="Basic and acidic residues" evidence="9">
    <location>
        <begin position="556"/>
        <end position="566"/>
    </location>
</feature>
<comment type="function">
    <text evidence="8">3'-5' exoribonuclease that releases 5'-nucleoside monophosphates and is involved in maturation of structured RNAs.</text>
</comment>
<keyword evidence="6 8" id="KW-0269">Exonuclease</keyword>
<dbReference type="InterPro" id="IPR040476">
    <property type="entry name" value="CSD2"/>
</dbReference>
<dbReference type="NCBIfam" id="TIGR02063">
    <property type="entry name" value="RNase_R"/>
    <property type="match status" value="1"/>
</dbReference>
<dbReference type="PANTHER" id="PTHR23355:SF9">
    <property type="entry name" value="DIS3-LIKE EXONUCLEASE 2"/>
    <property type="match status" value="1"/>
</dbReference>
<dbReference type="GO" id="GO:0003723">
    <property type="term" value="F:RNA binding"/>
    <property type="evidence" value="ECO:0007669"/>
    <property type="project" value="UniProtKB-UniRule"/>
</dbReference>
<dbReference type="EC" id="3.1.13.1" evidence="8"/>
<feature type="compositionally biased region" description="Basic and acidic residues" evidence="9">
    <location>
        <begin position="1236"/>
        <end position="1279"/>
    </location>
</feature>
<feature type="domain" description="S1 motif" evidence="10">
    <location>
        <begin position="1078"/>
        <end position="1158"/>
    </location>
</feature>
<dbReference type="PANTHER" id="PTHR23355">
    <property type="entry name" value="RIBONUCLEASE"/>
    <property type="match status" value="1"/>
</dbReference>
<evidence type="ECO:0000256" key="6">
    <source>
        <dbReference type="ARBA" id="ARBA00022839"/>
    </source>
</evidence>
<feature type="region of interest" description="Disordered" evidence="9">
    <location>
        <begin position="52"/>
        <end position="405"/>
    </location>
</feature>
<dbReference type="InterPro" id="IPR011805">
    <property type="entry name" value="RNase_R"/>
</dbReference>
<feature type="compositionally biased region" description="Low complexity" evidence="9">
    <location>
        <begin position="1213"/>
        <end position="1228"/>
    </location>
</feature>
<dbReference type="InterPro" id="IPR001900">
    <property type="entry name" value="RNase_II/R"/>
</dbReference>
<comment type="subcellular location">
    <subcellularLocation>
        <location evidence="2 8">Cytoplasm</location>
    </subcellularLocation>
</comment>
<dbReference type="SMART" id="SM00316">
    <property type="entry name" value="S1"/>
    <property type="match status" value="1"/>
</dbReference>
<dbReference type="PROSITE" id="PS01175">
    <property type="entry name" value="RIBONUCLEASE_II"/>
    <property type="match status" value="1"/>
</dbReference>
<feature type="region of interest" description="Disordered" evidence="9">
    <location>
        <begin position="1157"/>
        <end position="1425"/>
    </location>
</feature>
<accession>A0A3G8YAD1</accession>
<feature type="compositionally biased region" description="Basic and acidic residues" evidence="9">
    <location>
        <begin position="1169"/>
        <end position="1189"/>
    </location>
</feature>
<dbReference type="CDD" id="cd04471">
    <property type="entry name" value="S1_RNase_R"/>
    <property type="match status" value="1"/>
</dbReference>
<evidence type="ECO:0000256" key="9">
    <source>
        <dbReference type="SAM" id="MobiDB-lite"/>
    </source>
</evidence>
<dbReference type="Pfam" id="PF08206">
    <property type="entry name" value="OB_RNB"/>
    <property type="match status" value="1"/>
</dbReference>
<dbReference type="InterPro" id="IPR012340">
    <property type="entry name" value="NA-bd_OB-fold"/>
</dbReference>
<name>A0A3G8YAD1_9DEIO</name>
<proteinExistence type="inferred from homology"/>
<feature type="compositionally biased region" description="Low complexity" evidence="9">
    <location>
        <begin position="1389"/>
        <end position="1404"/>
    </location>
</feature>
<dbReference type="InterPro" id="IPR003029">
    <property type="entry name" value="S1_domain"/>
</dbReference>
<keyword evidence="3 8" id="KW-0963">Cytoplasm</keyword>
<dbReference type="Proteomes" id="UP000276417">
    <property type="component" value="Chromosome 1"/>
</dbReference>
<protein>
    <recommendedName>
        <fullName evidence="8">Ribonuclease R</fullName>
        <shortName evidence="8">RNase R</shortName>
        <ecNumber evidence="8">3.1.13.1</ecNumber>
    </recommendedName>
</protein>
<dbReference type="GO" id="GO:0005829">
    <property type="term" value="C:cytosol"/>
    <property type="evidence" value="ECO:0007669"/>
    <property type="project" value="TreeGrafter"/>
</dbReference>
<reference evidence="11 12" key="1">
    <citation type="submission" date="2018-11" db="EMBL/GenBank/DDBJ databases">
        <title>Deinococcus shelandsis sp. nov., isolated from South Shetland Islands soil of Antarctica.</title>
        <authorList>
            <person name="Tian J."/>
        </authorList>
    </citation>
    <scope>NUCLEOTIDE SEQUENCE [LARGE SCALE GENOMIC DNA]</scope>
    <source>
        <strain evidence="11 12">S14-83T</strain>
    </source>
</reference>
<dbReference type="InterPro" id="IPR050180">
    <property type="entry name" value="RNR_Ribonuclease"/>
</dbReference>
<organism evidence="11 12">
    <name type="scientific">Deinococcus psychrotolerans</name>
    <dbReference type="NCBI Taxonomy" id="2489213"/>
    <lineage>
        <taxon>Bacteria</taxon>
        <taxon>Thermotogati</taxon>
        <taxon>Deinococcota</taxon>
        <taxon>Deinococci</taxon>
        <taxon>Deinococcales</taxon>
        <taxon>Deinococcaceae</taxon>
        <taxon>Deinococcus</taxon>
    </lineage>
</organism>
<feature type="compositionally biased region" description="Polar residues" evidence="9">
    <location>
        <begin position="1371"/>
        <end position="1386"/>
    </location>
</feature>
<dbReference type="Pfam" id="PF00575">
    <property type="entry name" value="S1"/>
    <property type="match status" value="1"/>
</dbReference>
<comment type="similarity">
    <text evidence="8">Belongs to the RNR ribonuclease family. RNase R subfamily.</text>
</comment>
<evidence type="ECO:0000259" key="10">
    <source>
        <dbReference type="PROSITE" id="PS50126"/>
    </source>
</evidence>
<dbReference type="InterPro" id="IPR013223">
    <property type="entry name" value="RNase_B_OB_dom"/>
</dbReference>
<dbReference type="NCBIfam" id="TIGR00358">
    <property type="entry name" value="3_prime_RNase"/>
    <property type="match status" value="1"/>
</dbReference>
<evidence type="ECO:0000256" key="7">
    <source>
        <dbReference type="ARBA" id="ARBA00022884"/>
    </source>
</evidence>
<dbReference type="Gene3D" id="2.40.50.140">
    <property type="entry name" value="Nucleic acid-binding proteins"/>
    <property type="match status" value="2"/>
</dbReference>
<keyword evidence="4 8" id="KW-0540">Nuclease</keyword>
<dbReference type="InterPro" id="IPR004476">
    <property type="entry name" value="RNase_II/RNase_R"/>
</dbReference>
<evidence type="ECO:0000256" key="8">
    <source>
        <dbReference type="HAMAP-Rule" id="MF_01895"/>
    </source>
</evidence>
<feature type="compositionally biased region" description="Basic and acidic residues" evidence="9">
    <location>
        <begin position="1303"/>
        <end position="1314"/>
    </location>
</feature>
<dbReference type="InterPro" id="IPR022966">
    <property type="entry name" value="RNase_II/R_CS"/>
</dbReference>
<dbReference type="SMART" id="SM00955">
    <property type="entry name" value="RNB"/>
    <property type="match status" value="1"/>
</dbReference>
<gene>
    <name evidence="8 11" type="primary">rnr</name>
    <name evidence="11" type="ORF">EHF33_03055</name>
</gene>
<feature type="region of interest" description="Disordered" evidence="9">
    <location>
        <begin position="1041"/>
        <end position="1060"/>
    </location>
</feature>
<dbReference type="PROSITE" id="PS50126">
    <property type="entry name" value="S1"/>
    <property type="match status" value="1"/>
</dbReference>